<comment type="caution">
    <text evidence="2">The sequence shown here is derived from an EMBL/GenBank/DDBJ whole genome shotgun (WGS) entry which is preliminary data.</text>
</comment>
<dbReference type="RefSeq" id="WP_114408814.1">
    <property type="nucleotide sequence ID" value="NZ_QOWE01000024.1"/>
</dbReference>
<feature type="transmembrane region" description="Helical" evidence="1">
    <location>
        <begin position="151"/>
        <end position="172"/>
    </location>
</feature>
<evidence type="ECO:0000313" key="2">
    <source>
        <dbReference type="EMBL" id="RCR66820.1"/>
    </source>
</evidence>
<keyword evidence="1" id="KW-0472">Membrane</keyword>
<feature type="transmembrane region" description="Helical" evidence="1">
    <location>
        <begin position="12"/>
        <end position="31"/>
    </location>
</feature>
<keyword evidence="1" id="KW-0812">Transmembrane</keyword>
<keyword evidence="1" id="KW-1133">Transmembrane helix</keyword>
<evidence type="ECO:0000313" key="3">
    <source>
        <dbReference type="Proteomes" id="UP000253383"/>
    </source>
</evidence>
<dbReference type="OrthoDB" id="195502at2"/>
<feature type="transmembrane region" description="Helical" evidence="1">
    <location>
        <begin position="51"/>
        <end position="69"/>
    </location>
</feature>
<evidence type="ECO:0000256" key="1">
    <source>
        <dbReference type="SAM" id="Phobius"/>
    </source>
</evidence>
<feature type="transmembrane region" description="Helical" evidence="1">
    <location>
        <begin position="89"/>
        <end position="107"/>
    </location>
</feature>
<feature type="transmembrane region" description="Helical" evidence="1">
    <location>
        <begin position="178"/>
        <end position="200"/>
    </location>
</feature>
<dbReference type="InterPro" id="IPR018750">
    <property type="entry name" value="DUF2306_membrane"/>
</dbReference>
<reference evidence="2 3" key="1">
    <citation type="submission" date="2018-07" db="EMBL/GenBank/DDBJ databases">
        <title>Genome analysis of Larkinella rosea.</title>
        <authorList>
            <person name="Zhou Z."/>
            <person name="Wang G."/>
        </authorList>
    </citation>
    <scope>NUCLEOTIDE SEQUENCE [LARGE SCALE GENOMIC DNA]</scope>
    <source>
        <strain evidence="3">zzj9</strain>
    </source>
</reference>
<organism evidence="2 3">
    <name type="scientific">Larkinella punicea</name>
    <dbReference type="NCBI Taxonomy" id="2315727"/>
    <lineage>
        <taxon>Bacteria</taxon>
        <taxon>Pseudomonadati</taxon>
        <taxon>Bacteroidota</taxon>
        <taxon>Cytophagia</taxon>
        <taxon>Cytophagales</taxon>
        <taxon>Spirosomataceae</taxon>
        <taxon>Larkinella</taxon>
    </lineage>
</organism>
<protein>
    <submittedName>
        <fullName evidence="2">DUF2306 domain-containing protein</fullName>
    </submittedName>
</protein>
<dbReference type="Pfam" id="PF10067">
    <property type="entry name" value="DUF2306"/>
    <property type="match status" value="1"/>
</dbReference>
<dbReference type="Proteomes" id="UP000253383">
    <property type="component" value="Unassembled WGS sequence"/>
</dbReference>
<feature type="transmembrane region" description="Helical" evidence="1">
    <location>
        <begin position="113"/>
        <end position="130"/>
    </location>
</feature>
<sequence>MRLKRLFSKVATGIGYFLIFGVALYALAYFLPGYQPGFLTSKPLGNLFWRTVFFTHVGLGAVALSLGPFQFSRQLRQRRVGLHRRLGKLYVFSILIASVAAFCAAWFASTGWVAAVGFAGLAIAWFYTTFRAYRAIRQGQIRSHQEWMMRSYATTLSAVTLRIILPVELAVFQLPFSMAYPIVAWLCWIPNLIFVEWWLLRRNRVKPPMLPGMAK</sequence>
<dbReference type="AlphaFoldDB" id="A0A368JGM9"/>
<dbReference type="EMBL" id="QOWE01000024">
    <property type="protein sequence ID" value="RCR66820.1"/>
    <property type="molecule type" value="Genomic_DNA"/>
</dbReference>
<name>A0A368JGM9_9BACT</name>
<gene>
    <name evidence="2" type="ORF">DUE52_25035</name>
</gene>
<accession>A0A368JGM9</accession>
<keyword evidence="3" id="KW-1185">Reference proteome</keyword>
<proteinExistence type="predicted"/>